<dbReference type="SUPFAM" id="SSF75005">
    <property type="entry name" value="Arabinanase/levansucrase/invertase"/>
    <property type="match status" value="1"/>
</dbReference>
<feature type="region of interest" description="Disordered" evidence="6">
    <location>
        <begin position="452"/>
        <end position="493"/>
    </location>
</feature>
<evidence type="ECO:0000256" key="2">
    <source>
        <dbReference type="ARBA" id="ARBA00008700"/>
    </source>
</evidence>
<dbReference type="STRING" id="3076.A0A2P6TC59"/>
<comment type="subcellular location">
    <subcellularLocation>
        <location evidence="1">Membrane</location>
    </subcellularLocation>
</comment>
<dbReference type="Pfam" id="PF24793">
    <property type="entry name" value="GINT1_N"/>
    <property type="match status" value="1"/>
</dbReference>
<evidence type="ECO:0000256" key="7">
    <source>
        <dbReference type="SAM" id="SignalP"/>
    </source>
</evidence>
<comment type="caution">
    <text evidence="10">The sequence shown here is derived from an EMBL/GenBank/DDBJ whole genome shotgun (WGS) entry which is preliminary data.</text>
</comment>
<dbReference type="InterPro" id="IPR015338">
    <property type="entry name" value="GT64_dom"/>
</dbReference>
<gene>
    <name evidence="10" type="ORF">C2E21_9244</name>
</gene>
<evidence type="ECO:0000256" key="1">
    <source>
        <dbReference type="ARBA" id="ARBA00004370"/>
    </source>
</evidence>
<dbReference type="OrthoDB" id="5954868at2759"/>
<feature type="domain" description="Glycosyl transferase 64" evidence="8">
    <location>
        <begin position="548"/>
        <end position="815"/>
    </location>
</feature>
<feature type="domain" description="Glucosamine inositolphosphorylceramide transferase 1 N-terminal" evidence="9">
    <location>
        <begin position="41"/>
        <end position="336"/>
    </location>
</feature>
<evidence type="ECO:0000256" key="4">
    <source>
        <dbReference type="ARBA" id="ARBA00023136"/>
    </source>
</evidence>
<dbReference type="SUPFAM" id="SSF53448">
    <property type="entry name" value="Nucleotide-diphospho-sugar transferases"/>
    <property type="match status" value="1"/>
</dbReference>
<dbReference type="Gene3D" id="3.90.550.10">
    <property type="entry name" value="Spore Coat Polysaccharide Biosynthesis Protein SpsA, Chain A"/>
    <property type="match status" value="1"/>
</dbReference>
<protein>
    <submittedName>
        <fullName evidence="10">Glycosyltransferase family 64 C5-like</fullName>
    </submittedName>
</protein>
<dbReference type="Proteomes" id="UP000239899">
    <property type="component" value="Unassembled WGS sequence"/>
</dbReference>
<comment type="similarity">
    <text evidence="2">Belongs to the glycosyltransferase 64 family.</text>
</comment>
<sequence length="838" mass="90687">MAQRALRRAALLLLLVPAAWATASSDDVPLGKLGSGACQPQQGADSFGIFYASDDPVRLRPIDLLRADAGSATPVANPVLTPAQLGVAAIAEPQLLAMEGADPRLYMFFAALPCDEDARWGIAAARSDDGGLSWQAPTWVLRKPGVDLRAPVVFGHNGDWYMVPQIPAELGEVWLYKASPSKFPRGFKFTKMLVNEALNGVNIVRHNHKWWLVGSAATGNGHGGEKHRLRLLKSKSPLGPWEPHLGGLLAAENALTMGPLFKWKNSLHRLGRACRDGQCGGVEVNQMFISEEAYEQDTLQIDLGRPLWRQQARWDGAGWSHLAIAKRTDGVYIAALAASRLPPLEPQLPGQLLAAIQCFKALAAAAIAVLLLTGAARVRPLRSLLLRLPGGRRSLAWAMRLPGSRRAKVDETPPSSPALKQAGPMLRLLVQADHSNSPRALAAAAAAHGTLAGMRPRSSGGLARSRSASGSSSPGSEPGPPASGAARSGSGTWQRLRRHLPRWQPALAVAALAVALAGVWGCRTTQRVAEPFWVQPEPVPVGGQYSKFTLMVMSYDKRLQQLQWYVRHYSQCPSVGEILVVWNRGEPPHPRAAFDSAVPVRVRVEPRNSMNNRFKPDAGIKFRAVLSLDDDILMPCADVERAFALWRTSPRQLVGWYPRLLQPAGGKGAEGPPVYQFEPAVFKEGRYSAILAGAAFMDSAALFPAYWSPALEPARALVDEVFNCDDLLMNFVAANLTRAEARAAAAETGQAQNTEGEGSDCGPPAVRLVRPQRRLDLSRLSGVGISHNQRRFKAAADRCLAEFSELFGGSPLQSRPLEPGYGPPPRCGLLHFDCMYLK</sequence>
<dbReference type="InterPro" id="IPR029044">
    <property type="entry name" value="Nucleotide-diphossugar_trans"/>
</dbReference>
<evidence type="ECO:0000256" key="6">
    <source>
        <dbReference type="SAM" id="MobiDB-lite"/>
    </source>
</evidence>
<evidence type="ECO:0000259" key="8">
    <source>
        <dbReference type="Pfam" id="PF09258"/>
    </source>
</evidence>
<keyword evidence="5" id="KW-1015">Disulfide bond</keyword>
<organism evidence="10 11">
    <name type="scientific">Chlorella sorokiniana</name>
    <name type="common">Freshwater green alga</name>
    <dbReference type="NCBI Taxonomy" id="3076"/>
    <lineage>
        <taxon>Eukaryota</taxon>
        <taxon>Viridiplantae</taxon>
        <taxon>Chlorophyta</taxon>
        <taxon>core chlorophytes</taxon>
        <taxon>Trebouxiophyceae</taxon>
        <taxon>Chlorellales</taxon>
        <taxon>Chlorellaceae</taxon>
        <taxon>Chlorella clade</taxon>
        <taxon>Chlorella</taxon>
    </lineage>
</organism>
<keyword evidence="7" id="KW-0732">Signal</keyword>
<dbReference type="GO" id="GO:0016020">
    <property type="term" value="C:membrane"/>
    <property type="evidence" value="ECO:0007669"/>
    <property type="project" value="UniProtKB-SubCell"/>
</dbReference>
<dbReference type="InterPro" id="IPR056442">
    <property type="entry name" value="GINT1_N"/>
</dbReference>
<dbReference type="InterPro" id="IPR004263">
    <property type="entry name" value="Exostosin"/>
</dbReference>
<proteinExistence type="inferred from homology"/>
<keyword evidence="3" id="KW-0808">Transferase</keyword>
<dbReference type="EMBL" id="LHPG02000025">
    <property type="protein sequence ID" value="PRW20213.1"/>
    <property type="molecule type" value="Genomic_DNA"/>
</dbReference>
<dbReference type="GO" id="GO:0016757">
    <property type="term" value="F:glycosyltransferase activity"/>
    <property type="evidence" value="ECO:0007669"/>
    <property type="project" value="InterPro"/>
</dbReference>
<evidence type="ECO:0000256" key="5">
    <source>
        <dbReference type="ARBA" id="ARBA00023157"/>
    </source>
</evidence>
<dbReference type="PANTHER" id="PTHR48261">
    <property type="entry name" value="ACETYLGLUCOSAMINYLTRANSFERASE"/>
    <property type="match status" value="1"/>
</dbReference>
<evidence type="ECO:0000313" key="11">
    <source>
        <dbReference type="Proteomes" id="UP000239899"/>
    </source>
</evidence>
<dbReference type="InterPro" id="IPR023296">
    <property type="entry name" value="Glyco_hydro_beta-prop_sf"/>
</dbReference>
<dbReference type="Pfam" id="PF09258">
    <property type="entry name" value="Glyco_transf_64"/>
    <property type="match status" value="1"/>
</dbReference>
<keyword evidence="4" id="KW-0472">Membrane</keyword>
<name>A0A2P6TC59_CHLSO</name>
<dbReference type="AlphaFoldDB" id="A0A2P6TC59"/>
<dbReference type="Gene3D" id="2.115.10.20">
    <property type="entry name" value="Glycosyl hydrolase domain, family 43"/>
    <property type="match status" value="1"/>
</dbReference>
<keyword evidence="11" id="KW-1185">Reference proteome</keyword>
<dbReference type="PANTHER" id="PTHR48261:SF6">
    <property type="entry name" value="GLYCOSYLTRANSFERASE FAMILY PROTEIN"/>
    <property type="match status" value="1"/>
</dbReference>
<evidence type="ECO:0000256" key="3">
    <source>
        <dbReference type="ARBA" id="ARBA00022679"/>
    </source>
</evidence>
<feature type="signal peptide" evidence="7">
    <location>
        <begin position="1"/>
        <end position="21"/>
    </location>
</feature>
<reference evidence="10 11" key="1">
    <citation type="journal article" date="2018" name="Plant J.">
        <title>Genome sequences of Chlorella sorokiniana UTEX 1602 and Micractinium conductrix SAG 241.80: implications to maltose excretion by a green alga.</title>
        <authorList>
            <person name="Arriola M.B."/>
            <person name="Velmurugan N."/>
            <person name="Zhang Y."/>
            <person name="Plunkett M.H."/>
            <person name="Hondzo H."/>
            <person name="Barney B.M."/>
        </authorList>
    </citation>
    <scope>NUCLEOTIDE SEQUENCE [LARGE SCALE GENOMIC DNA]</scope>
    <source>
        <strain evidence="11">UTEX 1602</strain>
    </source>
</reference>
<feature type="compositionally biased region" description="Low complexity" evidence="6">
    <location>
        <begin position="455"/>
        <end position="491"/>
    </location>
</feature>
<feature type="chain" id="PRO_5015173594" evidence="7">
    <location>
        <begin position="22"/>
        <end position="838"/>
    </location>
</feature>
<accession>A0A2P6TC59</accession>
<evidence type="ECO:0000313" key="10">
    <source>
        <dbReference type="EMBL" id="PRW20213.1"/>
    </source>
</evidence>
<evidence type="ECO:0000259" key="9">
    <source>
        <dbReference type="Pfam" id="PF24793"/>
    </source>
</evidence>